<feature type="compositionally biased region" description="Low complexity" evidence="1">
    <location>
        <begin position="215"/>
        <end position="225"/>
    </location>
</feature>
<protein>
    <submittedName>
        <fullName evidence="3">Putative secreted protein</fullName>
    </submittedName>
</protein>
<proteinExistence type="predicted"/>
<feature type="compositionally biased region" description="Low complexity" evidence="1">
    <location>
        <begin position="348"/>
        <end position="358"/>
    </location>
</feature>
<reference evidence="3" key="1">
    <citation type="submission" date="2020-03" db="EMBL/GenBank/DDBJ databases">
        <title>A transcriptome and proteome of the tick Rhipicephalus microplus shaped by the genetic composition of its hosts and developmental stage.</title>
        <authorList>
            <person name="Garcia G.R."/>
            <person name="Ribeiro J.M.C."/>
            <person name="Maruyama S.R."/>
            <person name="Gardinasse L.G."/>
            <person name="Nelson K."/>
            <person name="Ferreira B.R."/>
            <person name="Andrade T.G."/>
            <person name="Santos I.K.F.M."/>
        </authorList>
    </citation>
    <scope>NUCLEOTIDE SEQUENCE</scope>
    <source>
        <strain evidence="3">NSGR</strain>
        <tissue evidence="3">Salivary glands</tissue>
    </source>
</reference>
<dbReference type="EMBL" id="GIKN01004271">
    <property type="protein sequence ID" value="NIE46544.1"/>
    <property type="molecule type" value="Transcribed_RNA"/>
</dbReference>
<evidence type="ECO:0000313" key="3">
    <source>
        <dbReference type="EMBL" id="NIE46544.1"/>
    </source>
</evidence>
<evidence type="ECO:0000256" key="1">
    <source>
        <dbReference type="SAM" id="MobiDB-lite"/>
    </source>
</evidence>
<accession>A0A6G5A6F3</accession>
<evidence type="ECO:0000256" key="2">
    <source>
        <dbReference type="SAM" id="SignalP"/>
    </source>
</evidence>
<organism evidence="3">
    <name type="scientific">Rhipicephalus microplus</name>
    <name type="common">Cattle tick</name>
    <name type="synonym">Boophilus microplus</name>
    <dbReference type="NCBI Taxonomy" id="6941"/>
    <lineage>
        <taxon>Eukaryota</taxon>
        <taxon>Metazoa</taxon>
        <taxon>Ecdysozoa</taxon>
        <taxon>Arthropoda</taxon>
        <taxon>Chelicerata</taxon>
        <taxon>Arachnida</taxon>
        <taxon>Acari</taxon>
        <taxon>Parasitiformes</taxon>
        <taxon>Ixodida</taxon>
        <taxon>Ixodoidea</taxon>
        <taxon>Ixodidae</taxon>
        <taxon>Rhipicephalinae</taxon>
        <taxon>Rhipicephalus</taxon>
        <taxon>Boophilus</taxon>
    </lineage>
</organism>
<dbReference type="VEuPathDB" id="VectorBase:LOC119171408"/>
<feature type="region of interest" description="Disordered" evidence="1">
    <location>
        <begin position="320"/>
        <end position="372"/>
    </location>
</feature>
<feature type="signal peptide" evidence="2">
    <location>
        <begin position="1"/>
        <end position="21"/>
    </location>
</feature>
<feature type="region of interest" description="Disordered" evidence="1">
    <location>
        <begin position="201"/>
        <end position="225"/>
    </location>
</feature>
<dbReference type="AlphaFoldDB" id="A0A6G5A6F3"/>
<keyword evidence="2" id="KW-0732">Signal</keyword>
<feature type="compositionally biased region" description="Polar residues" evidence="1">
    <location>
        <begin position="201"/>
        <end position="213"/>
    </location>
</feature>
<feature type="compositionally biased region" description="Low complexity" evidence="1">
    <location>
        <begin position="320"/>
        <end position="339"/>
    </location>
</feature>
<name>A0A6G5A6F3_RHIMP</name>
<dbReference type="OrthoDB" id="6512569at2759"/>
<sequence length="405" mass="43849">MGAPRVVACLLAVFLPAICQGQQYWGGYGWRPVRHPLVNEECERAYPVDEATAVRATCRYPCQGWPVRYANEQDGTPCQLSWWQQGVCFRGRCKRQYLVPSIPSVPRDEENNVQARPNPAPRLLCRNRQRRLKFPAFVRSCQFVCKQRRNAFLANEDNGTPCLAWGGQVGYCDQGVCKALEATAAPTTAQATSTVVSTPTELSGASSVSSNAPGVTATATEEDVTVAQSTESTTVATTPAPVPAVPVVRPPWRPGFVGVKCDRAYPARVSNGRVAKCRFLCGGYPALAIGFEEDGTPCWRKKTIEGVCIDGLCKALPPTTEATTVQEESSTTSSSATQAGAFETTGADESSTQSTSDTENVETLSTSPSVECKKVMRQTLSRVSPLKELKVHRPIRIGTLNSSEF</sequence>
<feature type="chain" id="PRO_5026349241" evidence="2">
    <location>
        <begin position="22"/>
        <end position="405"/>
    </location>
</feature>